<dbReference type="GO" id="GO:0005524">
    <property type="term" value="F:ATP binding"/>
    <property type="evidence" value="ECO:0007669"/>
    <property type="project" value="InterPro"/>
</dbReference>
<gene>
    <name evidence="2" type="ORF">GIB67_000671</name>
</gene>
<dbReference type="InterPro" id="IPR003439">
    <property type="entry name" value="ABC_transporter-like_ATP-bd"/>
</dbReference>
<evidence type="ECO:0000313" key="3">
    <source>
        <dbReference type="Proteomes" id="UP000541444"/>
    </source>
</evidence>
<dbReference type="GO" id="GO:0016020">
    <property type="term" value="C:membrane"/>
    <property type="evidence" value="ECO:0007669"/>
    <property type="project" value="TreeGrafter"/>
</dbReference>
<dbReference type="Proteomes" id="UP000541444">
    <property type="component" value="Unassembled WGS sequence"/>
</dbReference>
<accession>A0A7J7ND66</accession>
<organism evidence="2 3">
    <name type="scientific">Kingdonia uniflora</name>
    <dbReference type="NCBI Taxonomy" id="39325"/>
    <lineage>
        <taxon>Eukaryota</taxon>
        <taxon>Viridiplantae</taxon>
        <taxon>Streptophyta</taxon>
        <taxon>Embryophyta</taxon>
        <taxon>Tracheophyta</taxon>
        <taxon>Spermatophyta</taxon>
        <taxon>Magnoliopsida</taxon>
        <taxon>Ranunculales</taxon>
        <taxon>Circaeasteraceae</taxon>
        <taxon>Kingdonia</taxon>
    </lineage>
</organism>
<dbReference type="PANTHER" id="PTHR24221:SF547">
    <property type="entry name" value="ABC TRANSPORTER B FAMILY MEMBER 27"/>
    <property type="match status" value="1"/>
</dbReference>
<dbReference type="PANTHER" id="PTHR24221">
    <property type="entry name" value="ATP-BINDING CASSETTE SUB-FAMILY B"/>
    <property type="match status" value="1"/>
</dbReference>
<reference evidence="2 3" key="1">
    <citation type="journal article" date="2020" name="IScience">
        <title>Genome Sequencing of the Endangered Kingdonia uniflora (Circaeasteraceae, Ranunculales) Reveals Potential Mechanisms of Evolutionary Specialization.</title>
        <authorList>
            <person name="Sun Y."/>
            <person name="Deng T."/>
            <person name="Zhang A."/>
            <person name="Moore M.J."/>
            <person name="Landis J.B."/>
            <person name="Lin N."/>
            <person name="Zhang H."/>
            <person name="Zhang X."/>
            <person name="Huang J."/>
            <person name="Zhang X."/>
            <person name="Sun H."/>
            <person name="Wang H."/>
        </authorList>
    </citation>
    <scope>NUCLEOTIDE SEQUENCE [LARGE SCALE GENOMIC DNA]</scope>
    <source>
        <strain evidence="2">TB1705</strain>
        <tissue evidence="2">Leaf</tissue>
    </source>
</reference>
<dbReference type="GO" id="GO:0042626">
    <property type="term" value="F:ATPase-coupled transmembrane transporter activity"/>
    <property type="evidence" value="ECO:0007669"/>
    <property type="project" value="TreeGrafter"/>
</dbReference>
<name>A0A7J7ND66_9MAGN</name>
<dbReference type="Gene3D" id="3.40.50.300">
    <property type="entry name" value="P-loop containing nucleotide triphosphate hydrolases"/>
    <property type="match status" value="2"/>
</dbReference>
<dbReference type="SUPFAM" id="SSF52540">
    <property type="entry name" value="P-loop containing nucleoside triphosphate hydrolases"/>
    <property type="match status" value="1"/>
</dbReference>
<keyword evidence="3" id="KW-1185">Reference proteome</keyword>
<evidence type="ECO:0000313" key="2">
    <source>
        <dbReference type="EMBL" id="KAF6165087.1"/>
    </source>
</evidence>
<proteinExistence type="predicted"/>
<dbReference type="Pfam" id="PF00005">
    <property type="entry name" value="ABC_tran"/>
    <property type="match status" value="1"/>
</dbReference>
<dbReference type="GO" id="GO:0016887">
    <property type="term" value="F:ATP hydrolysis activity"/>
    <property type="evidence" value="ECO:0007669"/>
    <property type="project" value="InterPro"/>
</dbReference>
<feature type="domain" description="ABC transporter" evidence="1">
    <location>
        <begin position="41"/>
        <end position="92"/>
    </location>
</feature>
<comment type="caution">
    <text evidence="2">The sequence shown here is derived from an EMBL/GenBank/DDBJ whole genome shotgun (WGS) entry which is preliminary data.</text>
</comment>
<evidence type="ECO:0000259" key="1">
    <source>
        <dbReference type="Pfam" id="PF00005"/>
    </source>
</evidence>
<dbReference type="AlphaFoldDB" id="A0A7J7ND66"/>
<dbReference type="InterPro" id="IPR039421">
    <property type="entry name" value="Type_1_exporter"/>
</dbReference>
<dbReference type="EMBL" id="JACGCM010000859">
    <property type="protein sequence ID" value="KAF6165087.1"/>
    <property type="molecule type" value="Genomic_DNA"/>
</dbReference>
<dbReference type="InterPro" id="IPR027417">
    <property type="entry name" value="P-loop_NTPase"/>
</dbReference>
<protein>
    <recommendedName>
        <fullName evidence="1">ABC transporter domain-containing protein</fullName>
    </recommendedName>
</protein>
<sequence>MDRVSSMPKSGNKCLLGNQDWDVEIDDVLFAYPSRPSHIILKSIILKLKPDSKVGLVGPSGGGKITIANLIERFDDPLKGNILVNVEENIAYRLEGKATSADVENIAKMANAHEFISKLPKKYQKIVGECELRLSGS</sequence>
<dbReference type="OrthoDB" id="6500128at2759"/>